<dbReference type="EMBL" id="LPEQ01000113">
    <property type="protein sequence ID" value="KVV40775.1"/>
    <property type="molecule type" value="Genomic_DNA"/>
</dbReference>
<proteinExistence type="predicted"/>
<gene>
    <name evidence="1" type="ORF">WT27_12650</name>
</gene>
<name>A0A106DQU7_9BURK</name>
<organism evidence="1 2">
    <name type="scientific">Burkholderia territorii</name>
    <dbReference type="NCBI Taxonomy" id="1503055"/>
    <lineage>
        <taxon>Bacteria</taxon>
        <taxon>Pseudomonadati</taxon>
        <taxon>Pseudomonadota</taxon>
        <taxon>Betaproteobacteria</taxon>
        <taxon>Burkholderiales</taxon>
        <taxon>Burkholderiaceae</taxon>
        <taxon>Burkholderia</taxon>
        <taxon>Burkholderia cepacia complex</taxon>
    </lineage>
</organism>
<evidence type="ECO:0000313" key="1">
    <source>
        <dbReference type="EMBL" id="KVV40775.1"/>
    </source>
</evidence>
<keyword evidence="2" id="KW-1185">Reference proteome</keyword>
<dbReference type="Proteomes" id="UP000062317">
    <property type="component" value="Unassembled WGS sequence"/>
</dbReference>
<protein>
    <recommendedName>
        <fullName evidence="3">Class I SAM-dependent methyltransferase</fullName>
    </recommendedName>
</protein>
<evidence type="ECO:0008006" key="3">
    <source>
        <dbReference type="Google" id="ProtNLM"/>
    </source>
</evidence>
<dbReference type="AlphaFoldDB" id="A0A106DQU7"/>
<comment type="caution">
    <text evidence="1">The sequence shown here is derived from an EMBL/GenBank/DDBJ whole genome shotgun (WGS) entry which is preliminary data.</text>
</comment>
<dbReference type="RefSeq" id="WP_060108098.1">
    <property type="nucleotide sequence ID" value="NZ_LPEQ01000113.1"/>
</dbReference>
<reference evidence="1 2" key="1">
    <citation type="submission" date="2015-11" db="EMBL/GenBank/DDBJ databases">
        <title>Expanding the genomic diversity of Burkholderia species for the development of highly accurate diagnostics.</title>
        <authorList>
            <person name="Sahl J."/>
            <person name="Keim P."/>
            <person name="Wagner D."/>
        </authorList>
    </citation>
    <scope>NUCLEOTIDE SEQUENCE [LARGE SCALE GENOMIC DNA]</scope>
    <source>
        <strain evidence="1 2">MSMB1301WGS</strain>
    </source>
</reference>
<accession>A0A106DQU7</accession>
<evidence type="ECO:0000313" key="2">
    <source>
        <dbReference type="Proteomes" id="UP000062317"/>
    </source>
</evidence>
<sequence length="225" mass="25080">MLSAHIIDPKNTRDLSSEAIDSNGHIKVMPASFYANTTLAERGVLAVRYGVYCLPTFELIERLQEIIDGRSAIEIGSGNGVLAGALGIHATDNKMQDDPEIRAHYKMMGQPPVKYGANVEKITARDAVRKYRPRVVIAAWVTHLYDERNNDAGGNMFGVDELDIVRNCEAYVFVGNTQVHAKKPLWKYTPDVMEMPTWIYSRALNGSPDFISVWSADKIIGVRPK</sequence>